<accession>A0A8C4Z8E1</accession>
<proteinExistence type="predicted"/>
<dbReference type="OMA" id="WETRRQM"/>
<feature type="signal peptide" evidence="3">
    <location>
        <begin position="1"/>
        <end position="19"/>
    </location>
</feature>
<reference evidence="5" key="1">
    <citation type="submission" date="2025-08" db="UniProtKB">
        <authorList>
            <consortium name="Ensembl"/>
        </authorList>
    </citation>
    <scope>IDENTIFICATION</scope>
</reference>
<dbReference type="Ensembl" id="ENSGMOT00000009657.2">
    <property type="protein sequence ID" value="ENSGMOP00000009404.2"/>
    <property type="gene ID" value="ENSGMOG00000008789.2"/>
</dbReference>
<dbReference type="Gene3D" id="2.60.40.10">
    <property type="entry name" value="Immunoglobulins"/>
    <property type="match status" value="2"/>
</dbReference>
<reference evidence="5" key="2">
    <citation type="submission" date="2025-09" db="UniProtKB">
        <authorList>
            <consortium name="Ensembl"/>
        </authorList>
    </citation>
    <scope>IDENTIFICATION</scope>
</reference>
<evidence type="ECO:0000256" key="1">
    <source>
        <dbReference type="SAM" id="MobiDB-lite"/>
    </source>
</evidence>
<keyword evidence="2" id="KW-0472">Membrane</keyword>
<dbReference type="InterPro" id="IPR013783">
    <property type="entry name" value="Ig-like_fold"/>
</dbReference>
<organism evidence="5 6">
    <name type="scientific">Gadus morhua</name>
    <name type="common">Atlantic cod</name>
    <dbReference type="NCBI Taxonomy" id="8049"/>
    <lineage>
        <taxon>Eukaryota</taxon>
        <taxon>Metazoa</taxon>
        <taxon>Chordata</taxon>
        <taxon>Craniata</taxon>
        <taxon>Vertebrata</taxon>
        <taxon>Euteleostomi</taxon>
        <taxon>Actinopterygii</taxon>
        <taxon>Neopterygii</taxon>
        <taxon>Teleostei</taxon>
        <taxon>Neoteleostei</taxon>
        <taxon>Acanthomorphata</taxon>
        <taxon>Zeiogadaria</taxon>
        <taxon>Gadariae</taxon>
        <taxon>Gadiformes</taxon>
        <taxon>Gadoidei</taxon>
        <taxon>Gadidae</taxon>
        <taxon>Gadus</taxon>
    </lineage>
</organism>
<dbReference type="Proteomes" id="UP000694546">
    <property type="component" value="Chromosome 16"/>
</dbReference>
<feature type="chain" id="PRO_5034940536" evidence="3">
    <location>
        <begin position="20"/>
        <end position="359"/>
    </location>
</feature>
<dbReference type="PROSITE" id="PS50835">
    <property type="entry name" value="IG_LIKE"/>
    <property type="match status" value="2"/>
</dbReference>
<evidence type="ECO:0000313" key="6">
    <source>
        <dbReference type="Proteomes" id="UP000694546"/>
    </source>
</evidence>
<dbReference type="PANTHER" id="PTHR44991">
    <property type="entry name" value="IMMUNOGLOBULIN SUPERFAMILY MEMBER 5"/>
    <property type="match status" value="1"/>
</dbReference>
<keyword evidence="2" id="KW-0812">Transmembrane</keyword>
<name>A0A8C4Z8E1_GADMO</name>
<dbReference type="InterPro" id="IPR036179">
    <property type="entry name" value="Ig-like_dom_sf"/>
</dbReference>
<keyword evidence="6" id="KW-1185">Reference proteome</keyword>
<evidence type="ECO:0000256" key="3">
    <source>
        <dbReference type="SAM" id="SignalP"/>
    </source>
</evidence>
<sequence length="359" mass="37729">MVNIVFLAALVVLSFLTDGGCQMQLEPQSLTVLRGSEARLTCSTSEPWSVMVWLLNGASLLTISSEHGVLSSGDPNVTAVKGRGAAGRSSWVLVLQAAARRHRGQLRCDIQGEDQKTASLFVQEKGSVGISGGNRTVLQGHRVRLECAAANWFPEPWVGWQVNGVEVSPGDYNVSRVGPSGGLVTMTSNLGLRATESSLVECLASVTALARPLSSHVHITVVAEVLQGQDDCTVLLTATAVLSSLLLFLLLSVCIVCIVLCCRRRRRTKSNTKGTIRFNQSGSGLSSVAEAAGKVNPGYAAEGLPDDSTKGIHGQTDSVTIGMVPDVVSSRGRSLPQEGGAQVDLSEAGPKNVRVATTV</sequence>
<dbReference type="SUPFAM" id="SSF48726">
    <property type="entry name" value="Immunoglobulin"/>
    <property type="match status" value="2"/>
</dbReference>
<feature type="domain" description="Ig-like" evidence="4">
    <location>
        <begin position="139"/>
        <end position="214"/>
    </location>
</feature>
<dbReference type="GeneTree" id="ENSGT00940000165615"/>
<dbReference type="PANTHER" id="PTHR44991:SF1">
    <property type="entry name" value="IMMUNOGLOBULIN SUPERFAMILY MEMBER 5"/>
    <property type="match status" value="1"/>
</dbReference>
<evidence type="ECO:0000256" key="2">
    <source>
        <dbReference type="SAM" id="Phobius"/>
    </source>
</evidence>
<evidence type="ECO:0000313" key="5">
    <source>
        <dbReference type="Ensembl" id="ENSGMOP00000009404.2"/>
    </source>
</evidence>
<dbReference type="SMART" id="SM00409">
    <property type="entry name" value="IG"/>
    <property type="match status" value="2"/>
</dbReference>
<feature type="region of interest" description="Disordered" evidence="1">
    <location>
        <begin position="329"/>
        <end position="359"/>
    </location>
</feature>
<protein>
    <submittedName>
        <fullName evidence="5">Immunoglobulin superfamily, member 5b</fullName>
    </submittedName>
</protein>
<evidence type="ECO:0000259" key="4">
    <source>
        <dbReference type="PROSITE" id="PS50835"/>
    </source>
</evidence>
<dbReference type="InterPro" id="IPR007110">
    <property type="entry name" value="Ig-like_dom"/>
</dbReference>
<keyword evidence="3" id="KW-0732">Signal</keyword>
<dbReference type="AlphaFoldDB" id="A0A8C4Z8E1"/>
<gene>
    <name evidence="5" type="primary">igsf5b</name>
</gene>
<feature type="transmembrane region" description="Helical" evidence="2">
    <location>
        <begin position="234"/>
        <end position="261"/>
    </location>
</feature>
<keyword evidence="2" id="KW-1133">Transmembrane helix</keyword>
<feature type="domain" description="Ig-like" evidence="4">
    <location>
        <begin position="21"/>
        <end position="119"/>
    </location>
</feature>
<dbReference type="InterPro" id="IPR003599">
    <property type="entry name" value="Ig_sub"/>
</dbReference>